<dbReference type="SUPFAM" id="SSF53901">
    <property type="entry name" value="Thiolase-like"/>
    <property type="match status" value="2"/>
</dbReference>
<keyword evidence="3" id="KW-0808">Transferase</keyword>
<evidence type="ECO:0000256" key="5">
    <source>
        <dbReference type="PROSITE-ProRule" id="PRU01363"/>
    </source>
</evidence>
<dbReference type="InterPro" id="IPR050091">
    <property type="entry name" value="PKS_NRPS_Biosynth_Enz"/>
</dbReference>
<name>A0A9P5CIB4_CRYP1</name>
<dbReference type="Gene3D" id="1.10.1200.10">
    <property type="entry name" value="ACP-like"/>
    <property type="match status" value="1"/>
</dbReference>
<organism evidence="10 11">
    <name type="scientific">Cryphonectria parasitica (strain ATCC 38755 / EP155)</name>
    <dbReference type="NCBI Taxonomy" id="660469"/>
    <lineage>
        <taxon>Eukaryota</taxon>
        <taxon>Fungi</taxon>
        <taxon>Dikarya</taxon>
        <taxon>Ascomycota</taxon>
        <taxon>Pezizomycotina</taxon>
        <taxon>Sordariomycetes</taxon>
        <taxon>Sordariomycetidae</taxon>
        <taxon>Diaporthales</taxon>
        <taxon>Cryphonectriaceae</taxon>
        <taxon>Cryphonectria-Endothia species complex</taxon>
        <taxon>Cryphonectria</taxon>
    </lineage>
</organism>
<dbReference type="GO" id="GO:0031177">
    <property type="term" value="F:phosphopantetheine binding"/>
    <property type="evidence" value="ECO:0007669"/>
    <property type="project" value="InterPro"/>
</dbReference>
<keyword evidence="11" id="KW-1185">Reference proteome</keyword>
<sequence length="1045" mass="114277">MSIKVAGADDVDDFARMLQTGESQHEEIGPDRLMMDTLFREDRQDPMRKWDGNFMQGVDEFDHRFFKKSPREAATMDPQKRLFLQAAYQAVESSGYITETAYVTRNTSVSTWGLVQPTVSTTQHVTVPMPLRLRATSKALYQEKYRNTSDGQAPRVRETPIIKPFPTLSTNHEQYANLGMVKVPLDTAFSASAVAIHTACPNILSGECTAALAGGVAANLDPPDISFVEAHGTGTPVGDPTEYESIRTALAGPSRRTSLPIGSVKGHIGHTEGASVTSLQPWPQECKAALINNYGASGSNASIIVMQNPQAGAVTNTISATMRTITDAVTPQRLPFGIAGLDVHSISVYCAKLAAQSNRSLANAFVFSCRSTAELIDTLERACTSPTEVGIGAIKAERPVILCFGGQVSTFVGLDLKLYDSVALLRQTAPICRTTLEITSVSGPSDNQPQTHVEARLHIRTASDPTYHAEFARFDRLVSYERCVDLLRLGVEDIDQDHNDVDVLRGRNVYRAFDEIVHYHQLYRGVKTVVGYRGETAGRVVCMHSTSGAWLDVPLSDNFSQVAGIWVNCMTDRDDCDMYFATGCEKSMRSPHAAAAGEERDNNDDSGPAAWHVFAWHKRQTEKLYISDVFVFDARTGMLAEIMLGIQYARVSKASMVRLLTRWTADESKLVAAAKKDGVGLATQMLSWSQMKPGSYVDTGGGSGVAKGGPPAPQTEKTSATGLERSDITDDVRNLVSSVTGVEASEIGDDSALADFGIDSLMGMELAREVGMAFECTLDQMQLMGANPFRSFVVCISNTLFGDEDKVHIVPGPPMPWDITSTRMKKNGFEDYNDSTTTSSEDVDTGVFTPREVFELKHASARSLKLELADILQSFEAVKSLSDQRIREYHLDNTAQVVIAATNRLCVALVLEAFDELGWPLRTAKAGDVLPCVSFAPKQEQLMEFVFSFLSRDARLVNIDPASSQITRTHIAAPRISSKSVLQELLDLYPEFAIANNLTYYAGKHLAGVLTGKTDGISVLLGSVEGRRRVEALYCEHTFNRMNYS</sequence>
<dbReference type="GeneID" id="63843060"/>
<dbReference type="PROSITE" id="PS52004">
    <property type="entry name" value="KS3_2"/>
    <property type="match status" value="1"/>
</dbReference>
<dbReference type="InterPro" id="IPR020806">
    <property type="entry name" value="PKS_PP-bd"/>
</dbReference>
<accession>A0A9P5CIB4</accession>
<dbReference type="PANTHER" id="PTHR43775">
    <property type="entry name" value="FATTY ACID SYNTHASE"/>
    <property type="match status" value="1"/>
</dbReference>
<feature type="active site" description="Proton acceptor; for dehydratase activity" evidence="5">
    <location>
        <position position="344"/>
    </location>
</feature>
<evidence type="ECO:0000256" key="2">
    <source>
        <dbReference type="ARBA" id="ARBA00022553"/>
    </source>
</evidence>
<dbReference type="PANTHER" id="PTHR43775:SF14">
    <property type="entry name" value="ITERATIVE POLYKETIDE SYNTHASE AFOE-RELATED"/>
    <property type="match status" value="1"/>
</dbReference>
<dbReference type="SMART" id="SM00825">
    <property type="entry name" value="PKS_KS"/>
    <property type="match status" value="1"/>
</dbReference>
<dbReference type="Pfam" id="PF00109">
    <property type="entry name" value="ketoacyl-synt"/>
    <property type="match status" value="1"/>
</dbReference>
<dbReference type="EMBL" id="MU032353">
    <property type="protein sequence ID" value="KAF3760428.1"/>
    <property type="molecule type" value="Genomic_DNA"/>
</dbReference>
<dbReference type="OrthoDB" id="4890181at2759"/>
<proteinExistence type="predicted"/>
<dbReference type="Gene3D" id="3.10.129.110">
    <property type="entry name" value="Polyketide synthase dehydratase"/>
    <property type="match status" value="1"/>
</dbReference>
<dbReference type="InterPro" id="IPR049900">
    <property type="entry name" value="PKS_mFAS_DH"/>
</dbReference>
<evidence type="ECO:0000259" key="8">
    <source>
        <dbReference type="PROSITE" id="PS52004"/>
    </source>
</evidence>
<keyword evidence="4" id="KW-0012">Acyltransferase</keyword>
<evidence type="ECO:0000256" key="1">
    <source>
        <dbReference type="ARBA" id="ARBA00022450"/>
    </source>
</evidence>
<dbReference type="Pfam" id="PF18558">
    <property type="entry name" value="HTH_51"/>
    <property type="match status" value="1"/>
</dbReference>
<dbReference type="InterPro" id="IPR042104">
    <property type="entry name" value="PKS_dehydratase_sf"/>
</dbReference>
<dbReference type="RefSeq" id="XP_040771407.1">
    <property type="nucleotide sequence ID" value="XM_040925931.1"/>
</dbReference>
<dbReference type="InterPro" id="IPR009081">
    <property type="entry name" value="PP-bd_ACP"/>
</dbReference>
<gene>
    <name evidence="10" type="ORF">M406DRAFT_76083</name>
</gene>
<dbReference type="GO" id="GO:0044550">
    <property type="term" value="P:secondary metabolite biosynthetic process"/>
    <property type="evidence" value="ECO:0007669"/>
    <property type="project" value="TreeGrafter"/>
</dbReference>
<dbReference type="InterPro" id="IPR014030">
    <property type="entry name" value="Ketoacyl_synth_N"/>
</dbReference>
<feature type="domain" description="Ketosynthase family 3 (KS3)" evidence="8">
    <location>
        <begin position="1"/>
        <end position="307"/>
    </location>
</feature>
<dbReference type="InterPro" id="IPR006162">
    <property type="entry name" value="Ppantetheine_attach_site"/>
</dbReference>
<comment type="caution">
    <text evidence="10">The sequence shown here is derived from an EMBL/GenBank/DDBJ whole genome shotgun (WGS) entry which is preliminary data.</text>
</comment>
<keyword evidence="2" id="KW-0597">Phosphoprotein</keyword>
<evidence type="ECO:0000313" key="11">
    <source>
        <dbReference type="Proteomes" id="UP000803844"/>
    </source>
</evidence>
<protein>
    <recommendedName>
        <fullName evidence="12">Carrier domain-containing protein</fullName>
    </recommendedName>
</protein>
<evidence type="ECO:0000256" key="3">
    <source>
        <dbReference type="ARBA" id="ARBA00022679"/>
    </source>
</evidence>
<dbReference type="InterPro" id="IPR016039">
    <property type="entry name" value="Thiolase-like"/>
</dbReference>
<evidence type="ECO:0000256" key="4">
    <source>
        <dbReference type="ARBA" id="ARBA00023315"/>
    </source>
</evidence>
<dbReference type="SUPFAM" id="SSF47336">
    <property type="entry name" value="ACP-like"/>
    <property type="match status" value="1"/>
</dbReference>
<dbReference type="InterPro" id="IPR036736">
    <property type="entry name" value="ACP-like_sf"/>
</dbReference>
<reference evidence="10" key="1">
    <citation type="journal article" date="2020" name="Phytopathology">
        <title>Genome sequence of the chestnut blight fungus Cryphonectria parasitica EP155: A fundamental resource for an archetypical invasive plant pathogen.</title>
        <authorList>
            <person name="Crouch J.A."/>
            <person name="Dawe A."/>
            <person name="Aerts A."/>
            <person name="Barry K."/>
            <person name="Churchill A.C.L."/>
            <person name="Grimwood J."/>
            <person name="Hillman B."/>
            <person name="Milgroom M.G."/>
            <person name="Pangilinan J."/>
            <person name="Smith M."/>
            <person name="Salamov A."/>
            <person name="Schmutz J."/>
            <person name="Yadav J."/>
            <person name="Grigoriev I.V."/>
            <person name="Nuss D."/>
        </authorList>
    </citation>
    <scope>NUCLEOTIDE SEQUENCE</scope>
    <source>
        <strain evidence="10">EP155</strain>
    </source>
</reference>
<feature type="region of interest" description="C-terminal hotdog fold" evidence="5">
    <location>
        <begin position="499"/>
        <end position="657"/>
    </location>
</feature>
<feature type="domain" description="PKS/mFAS DH" evidence="9">
    <location>
        <begin position="308"/>
        <end position="657"/>
    </location>
</feature>
<dbReference type="InterPro" id="IPR041068">
    <property type="entry name" value="HTH_51"/>
</dbReference>
<dbReference type="Pfam" id="PF00550">
    <property type="entry name" value="PP-binding"/>
    <property type="match status" value="1"/>
</dbReference>
<dbReference type="PROSITE" id="PS52019">
    <property type="entry name" value="PKS_MFAS_DH"/>
    <property type="match status" value="1"/>
</dbReference>
<evidence type="ECO:0000256" key="6">
    <source>
        <dbReference type="SAM" id="MobiDB-lite"/>
    </source>
</evidence>
<dbReference type="GO" id="GO:0006633">
    <property type="term" value="P:fatty acid biosynthetic process"/>
    <property type="evidence" value="ECO:0007669"/>
    <property type="project" value="TreeGrafter"/>
</dbReference>
<feature type="active site" description="Proton donor; for dehydratase activity" evidence="5">
    <location>
        <position position="557"/>
    </location>
</feature>
<dbReference type="Proteomes" id="UP000803844">
    <property type="component" value="Unassembled WGS sequence"/>
</dbReference>
<dbReference type="AlphaFoldDB" id="A0A9P5CIB4"/>
<dbReference type="PROSITE" id="PS50075">
    <property type="entry name" value="CARRIER"/>
    <property type="match status" value="1"/>
</dbReference>
<dbReference type="GO" id="GO:0004312">
    <property type="term" value="F:fatty acid synthase activity"/>
    <property type="evidence" value="ECO:0007669"/>
    <property type="project" value="TreeGrafter"/>
</dbReference>
<dbReference type="Gene3D" id="3.40.47.10">
    <property type="match status" value="2"/>
</dbReference>
<evidence type="ECO:0000259" key="9">
    <source>
        <dbReference type="PROSITE" id="PS52019"/>
    </source>
</evidence>
<feature type="domain" description="Carrier" evidence="7">
    <location>
        <begin position="726"/>
        <end position="800"/>
    </location>
</feature>
<evidence type="ECO:0000313" key="10">
    <source>
        <dbReference type="EMBL" id="KAF3760428.1"/>
    </source>
</evidence>
<evidence type="ECO:0000259" key="7">
    <source>
        <dbReference type="PROSITE" id="PS50075"/>
    </source>
</evidence>
<dbReference type="PROSITE" id="PS00012">
    <property type="entry name" value="PHOSPHOPANTETHEINE"/>
    <property type="match status" value="1"/>
</dbReference>
<feature type="region of interest" description="N-terminal hotdog fold" evidence="5">
    <location>
        <begin position="308"/>
        <end position="464"/>
    </location>
</feature>
<evidence type="ECO:0008006" key="12">
    <source>
        <dbReference type="Google" id="ProtNLM"/>
    </source>
</evidence>
<feature type="region of interest" description="Disordered" evidence="6">
    <location>
        <begin position="699"/>
        <end position="723"/>
    </location>
</feature>
<dbReference type="InterPro" id="IPR020841">
    <property type="entry name" value="PKS_Beta-ketoAc_synthase_dom"/>
</dbReference>
<keyword evidence="1" id="KW-0596">Phosphopantetheine</keyword>
<dbReference type="SMART" id="SM00823">
    <property type="entry name" value="PKS_PP"/>
    <property type="match status" value="1"/>
</dbReference>
<dbReference type="CDD" id="cd00833">
    <property type="entry name" value="PKS"/>
    <property type="match status" value="1"/>
</dbReference>